<dbReference type="RefSeq" id="WP_003385700.1">
    <property type="nucleotide sequence ID" value="NZ_APBN01000001.1"/>
</dbReference>
<keyword evidence="2" id="KW-1185">Reference proteome</keyword>
<organism evidence="1 2">
    <name type="scientific">Brevibacillus borstelensis AK1</name>
    <dbReference type="NCBI Taxonomy" id="1300222"/>
    <lineage>
        <taxon>Bacteria</taxon>
        <taxon>Bacillati</taxon>
        <taxon>Bacillota</taxon>
        <taxon>Bacilli</taxon>
        <taxon>Bacillales</taxon>
        <taxon>Paenibacillaceae</taxon>
        <taxon>Brevibacillus</taxon>
    </lineage>
</organism>
<sequence length="280" mass="30689">MENTNRQSLMQKTVELLNRQLPAGLSCVGGDGEIRIVETESGKQLIAGLPLTPLFVRAEKTPQEAAELTQAFTRRVLAIVQGHLKPMTLKGAESHIYPVLRHSSFVKKNPERWVHRTHTEQTSILYALDDAKGYRLIEQEMLVSAGWTAEELHRHAISNLQQLPIPKKQQKVGPNTITFIAAADGYAASRILLPSLIEEMEASRTGDVLGVAIPHPDVLVFGDLHGDSGAELLSRLTYDFASKSSMPISPLPFVWETGDLIPIVVVTHEKKKGAGPGAKS</sequence>
<dbReference type="AlphaFoldDB" id="M8DKN3"/>
<protein>
    <recommendedName>
        <fullName evidence="3">DUF1444 family protein</fullName>
    </recommendedName>
</protein>
<evidence type="ECO:0000313" key="1">
    <source>
        <dbReference type="EMBL" id="EMT54032.1"/>
    </source>
</evidence>
<dbReference type="InterPro" id="IPR010838">
    <property type="entry name" value="DUF1444"/>
</dbReference>
<dbReference type="Pfam" id="PF07285">
    <property type="entry name" value="DUF1444"/>
    <property type="match status" value="1"/>
</dbReference>
<proteinExistence type="predicted"/>
<comment type="caution">
    <text evidence="1">The sequence shown here is derived from an EMBL/GenBank/DDBJ whole genome shotgun (WGS) entry which is preliminary data.</text>
</comment>
<evidence type="ECO:0008006" key="3">
    <source>
        <dbReference type="Google" id="ProtNLM"/>
    </source>
</evidence>
<name>M8DKN3_9BACL</name>
<dbReference type="PATRIC" id="fig|1300222.3.peg.97"/>
<dbReference type="Proteomes" id="UP000012081">
    <property type="component" value="Unassembled WGS sequence"/>
</dbReference>
<evidence type="ECO:0000313" key="2">
    <source>
        <dbReference type="Proteomes" id="UP000012081"/>
    </source>
</evidence>
<dbReference type="EMBL" id="APBN01000001">
    <property type="protein sequence ID" value="EMT54032.1"/>
    <property type="molecule type" value="Genomic_DNA"/>
</dbReference>
<reference evidence="1 2" key="1">
    <citation type="submission" date="2013-03" db="EMBL/GenBank/DDBJ databases">
        <title>Assembly of a new bacterial strain Brevibacillus borstelensis AK1.</title>
        <authorList>
            <person name="Rajan I."/>
            <person name="PoliReddy D."/>
            <person name="Sugumar T."/>
            <person name="Rathinam K."/>
            <person name="Alqarawi S."/>
            <person name="Khalil A.B."/>
            <person name="Sivakumar N."/>
        </authorList>
    </citation>
    <scope>NUCLEOTIDE SEQUENCE [LARGE SCALE GENOMIC DNA]</scope>
    <source>
        <strain evidence="1 2">AK1</strain>
    </source>
</reference>
<gene>
    <name evidence="1" type="ORF">I532_00460</name>
</gene>
<dbReference type="STRING" id="1300222.I532_00460"/>
<accession>M8DKN3</accession>